<dbReference type="Proteomes" id="UP000267654">
    <property type="component" value="Unassembled WGS sequence"/>
</dbReference>
<evidence type="ECO:0000313" key="2">
    <source>
        <dbReference type="EMBL" id="HDN84618.1"/>
    </source>
</evidence>
<gene>
    <name evidence="3" type="ORF">DRI96_03740</name>
    <name evidence="2" type="ORF">ENG47_02515</name>
</gene>
<keyword evidence="1" id="KW-0812">Transmembrane</keyword>
<dbReference type="AlphaFoldDB" id="A0A662DF74"/>
<evidence type="ECO:0008006" key="5">
    <source>
        <dbReference type="Google" id="ProtNLM"/>
    </source>
</evidence>
<keyword evidence="1" id="KW-1133">Transmembrane helix</keyword>
<feature type="transmembrane region" description="Helical" evidence="1">
    <location>
        <begin position="158"/>
        <end position="179"/>
    </location>
</feature>
<dbReference type="Proteomes" id="UP000885660">
    <property type="component" value="Unassembled WGS sequence"/>
</dbReference>
<feature type="transmembrane region" description="Helical" evidence="1">
    <location>
        <begin position="83"/>
        <end position="102"/>
    </location>
</feature>
<accession>A0A662DF74</accession>
<feature type="transmembrane region" description="Helical" evidence="1">
    <location>
        <begin position="60"/>
        <end position="77"/>
    </location>
</feature>
<dbReference type="EMBL" id="DRBC01000148">
    <property type="protein sequence ID" value="HDN84618.1"/>
    <property type="molecule type" value="Genomic_DNA"/>
</dbReference>
<evidence type="ECO:0000313" key="3">
    <source>
        <dbReference type="EMBL" id="RLE12951.1"/>
    </source>
</evidence>
<proteinExistence type="predicted"/>
<name>A0A662DF74_UNCAE</name>
<dbReference type="EMBL" id="QMQB01000120">
    <property type="protein sequence ID" value="RLE12951.1"/>
    <property type="molecule type" value="Genomic_DNA"/>
</dbReference>
<dbReference type="Pfam" id="PF17248">
    <property type="entry name" value="DUF5317"/>
    <property type="match status" value="1"/>
</dbReference>
<sequence length="208" mass="23810">MLLDVLIVSVIIAFLRGGRFKRLAEIDLKRAELIVISFGIQYILVRAGESGSIWVQKWGVYLYVFSYILLLVSIWYNRHIKEMLVFGLGIITNFTVIVANGGHMPVSLEALKKAGMAYLLPLLQSKTYIIHTLMNPKTRLKFLADIIPLPPPYPRPRVLSVGDIIMGIGVFFLIQNYMTEKGLFKNFWRRKDDGYGFPAKKDEREKSI</sequence>
<organism evidence="3 4">
    <name type="scientific">Aerophobetes bacterium</name>
    <dbReference type="NCBI Taxonomy" id="2030807"/>
    <lineage>
        <taxon>Bacteria</taxon>
        <taxon>Candidatus Aerophobota</taxon>
    </lineage>
</organism>
<protein>
    <recommendedName>
        <fullName evidence="5">DUF5317 domain-containing protein</fullName>
    </recommendedName>
</protein>
<dbReference type="InterPro" id="IPR035168">
    <property type="entry name" value="DUF5317"/>
</dbReference>
<keyword evidence="1" id="KW-0472">Membrane</keyword>
<reference evidence="3 4" key="1">
    <citation type="submission" date="2018-06" db="EMBL/GenBank/DDBJ databases">
        <title>Extensive metabolic versatility and redundancy in microbially diverse, dynamic hydrothermal sediments.</title>
        <authorList>
            <person name="Dombrowski N."/>
            <person name="Teske A."/>
            <person name="Baker B.J."/>
        </authorList>
    </citation>
    <scope>NUCLEOTIDE SEQUENCE [LARGE SCALE GENOMIC DNA]</scope>
    <source>
        <strain evidence="3">B19_G9</strain>
    </source>
</reference>
<comment type="caution">
    <text evidence="3">The sequence shown here is derived from an EMBL/GenBank/DDBJ whole genome shotgun (WGS) entry which is preliminary data.</text>
</comment>
<reference evidence="2" key="2">
    <citation type="journal article" date="2020" name="mSystems">
        <title>Genome- and Community-Level Interaction Insights into Carbon Utilization and Element Cycling Functions of Hydrothermarchaeota in Hydrothermal Sediment.</title>
        <authorList>
            <person name="Zhou Z."/>
            <person name="Liu Y."/>
            <person name="Xu W."/>
            <person name="Pan J."/>
            <person name="Luo Z.H."/>
            <person name="Li M."/>
        </authorList>
    </citation>
    <scope>NUCLEOTIDE SEQUENCE [LARGE SCALE GENOMIC DNA]</scope>
    <source>
        <strain evidence="2">HyVt-219</strain>
    </source>
</reference>
<evidence type="ECO:0000313" key="4">
    <source>
        <dbReference type="Proteomes" id="UP000267654"/>
    </source>
</evidence>
<evidence type="ECO:0000256" key="1">
    <source>
        <dbReference type="SAM" id="Phobius"/>
    </source>
</evidence>